<comment type="caution">
    <text evidence="2">The sequence shown here is derived from an EMBL/GenBank/DDBJ whole genome shotgun (WGS) entry which is preliminary data.</text>
</comment>
<keyword evidence="1" id="KW-0472">Membrane</keyword>
<keyword evidence="1" id="KW-1133">Transmembrane helix</keyword>
<dbReference type="Proteomes" id="UP000216913">
    <property type="component" value="Unassembled WGS sequence"/>
</dbReference>
<keyword evidence="3" id="KW-1185">Reference proteome</keyword>
<dbReference type="InterPro" id="IPR010352">
    <property type="entry name" value="DUF945"/>
</dbReference>
<sequence>MKKGVAITAGVVIVGAGLWLGGTWYTGQRIEAEAPQRLTEANEELAKALPGYNVKIEQLSFARSFFGSDARYAVSLASPPELKEDFPNGLRFEFDTHFQHGPFPGKALASGHFAPSLAFVHSELVKTPDVEAWFKAAGDKTPFWADTIVGYSRNGKMHAEFLPLNFAKDDTKLSFGGATFKGDYTDSNKGTKGVLSVPSVKVEGRDAKSPTGGMTTVQADDLAISVDLRQGNFGMQTGNSEIKIKNIAVDSEEVKFTVTNTSYGAETTEDEKFVKGSIWYRTEALKANGKDMGSQDLTIKVDRVDGKVLANVTKLYNEIVAQQMRDGVPPEELSQAQIQQIAEVALPMLDANPSIAIEPLKLKNDKGESSLSAKLTLARPAGTQVPPLMLAQQAIKSLDASLSLNRPMAIQLGTQVMELQGMSPEMAAAQAKQQIEQMFGMAVMMNAGKVEGETLTSTFAYGDGKVNLNGREMPASSLLGGLMAQ</sequence>
<feature type="transmembrane region" description="Helical" evidence="1">
    <location>
        <begin position="7"/>
        <end position="27"/>
    </location>
</feature>
<proteinExistence type="predicted"/>
<name>A0A261T4U9_9BORD</name>
<protein>
    <recommendedName>
        <fullName evidence="4">DUF945 domain-containing protein</fullName>
    </recommendedName>
</protein>
<accession>A0A261T4U9</accession>
<evidence type="ECO:0000313" key="3">
    <source>
        <dbReference type="Proteomes" id="UP000216913"/>
    </source>
</evidence>
<keyword evidence="1" id="KW-0812">Transmembrane</keyword>
<evidence type="ECO:0000256" key="1">
    <source>
        <dbReference type="SAM" id="Phobius"/>
    </source>
</evidence>
<dbReference type="RefSeq" id="WP_094804103.1">
    <property type="nucleotide sequence ID" value="NZ_NEVN01000011.1"/>
</dbReference>
<organism evidence="2 3">
    <name type="scientific">Bordetella genomosp. 5</name>
    <dbReference type="NCBI Taxonomy" id="1395608"/>
    <lineage>
        <taxon>Bacteria</taxon>
        <taxon>Pseudomonadati</taxon>
        <taxon>Pseudomonadota</taxon>
        <taxon>Betaproteobacteria</taxon>
        <taxon>Burkholderiales</taxon>
        <taxon>Alcaligenaceae</taxon>
        <taxon>Bordetella</taxon>
    </lineage>
</organism>
<dbReference type="OrthoDB" id="5444681at2"/>
<reference evidence="2 3" key="1">
    <citation type="submission" date="2017-05" db="EMBL/GenBank/DDBJ databases">
        <title>Complete and WGS of Bordetella genogroups.</title>
        <authorList>
            <person name="Spilker T."/>
            <person name="LiPuma J."/>
        </authorList>
    </citation>
    <scope>NUCLEOTIDE SEQUENCE [LARGE SCALE GENOMIC DNA]</scope>
    <source>
        <strain evidence="2 3">AU10456</strain>
    </source>
</reference>
<dbReference type="AlphaFoldDB" id="A0A261T4U9"/>
<evidence type="ECO:0008006" key="4">
    <source>
        <dbReference type="Google" id="ProtNLM"/>
    </source>
</evidence>
<evidence type="ECO:0000313" key="2">
    <source>
        <dbReference type="EMBL" id="OZI44120.1"/>
    </source>
</evidence>
<gene>
    <name evidence="2" type="ORF">CAL25_22525</name>
</gene>
<dbReference type="EMBL" id="NEVP01000015">
    <property type="protein sequence ID" value="OZI44120.1"/>
    <property type="molecule type" value="Genomic_DNA"/>
</dbReference>
<dbReference type="Pfam" id="PF06097">
    <property type="entry name" value="DUF945"/>
    <property type="match status" value="1"/>
</dbReference>